<dbReference type="AlphaFoldDB" id="A0A4P6ZMI9"/>
<feature type="domain" description="Helicase C-terminal" evidence="5">
    <location>
        <begin position="293"/>
        <end position="442"/>
    </location>
</feature>
<dbReference type="CDD" id="cd17925">
    <property type="entry name" value="DEXDc_ComFA"/>
    <property type="match status" value="1"/>
</dbReference>
<gene>
    <name evidence="6" type="ORF">ELX58_06850</name>
</gene>
<dbReference type="EMBL" id="CP034726">
    <property type="protein sequence ID" value="QBP18817.1"/>
    <property type="molecule type" value="Genomic_DNA"/>
</dbReference>
<evidence type="ECO:0000256" key="3">
    <source>
        <dbReference type="ARBA" id="ARBA00023125"/>
    </source>
</evidence>
<dbReference type="GO" id="GO:0006302">
    <property type="term" value="P:double-strand break repair"/>
    <property type="evidence" value="ECO:0007669"/>
    <property type="project" value="TreeGrafter"/>
</dbReference>
<dbReference type="SMART" id="SM00490">
    <property type="entry name" value="HELICc"/>
    <property type="match status" value="1"/>
</dbReference>
<keyword evidence="1" id="KW-0547">Nucleotide-binding</keyword>
<name>A0A4P6ZMI9_9LACO</name>
<dbReference type="RefSeq" id="WP_133442375.1">
    <property type="nucleotide sequence ID" value="NZ_CP034726.1"/>
</dbReference>
<dbReference type="Proteomes" id="UP000294321">
    <property type="component" value="Chromosome"/>
</dbReference>
<dbReference type="CDD" id="cd18785">
    <property type="entry name" value="SF2_C"/>
    <property type="match status" value="1"/>
</dbReference>
<dbReference type="InterPro" id="IPR014001">
    <property type="entry name" value="Helicase_ATP-bd"/>
</dbReference>
<evidence type="ECO:0008006" key="8">
    <source>
        <dbReference type="Google" id="ProtNLM"/>
    </source>
</evidence>
<evidence type="ECO:0000256" key="1">
    <source>
        <dbReference type="ARBA" id="ARBA00022741"/>
    </source>
</evidence>
<dbReference type="OrthoDB" id="2077914at2"/>
<dbReference type="SUPFAM" id="SSF52540">
    <property type="entry name" value="P-loop containing nucleoside triphosphate hydrolases"/>
    <property type="match status" value="1"/>
</dbReference>
<accession>A0A4P6ZMI9</accession>
<dbReference type="SMART" id="SM00487">
    <property type="entry name" value="DEXDc"/>
    <property type="match status" value="1"/>
</dbReference>
<evidence type="ECO:0000259" key="5">
    <source>
        <dbReference type="PROSITE" id="PS51194"/>
    </source>
</evidence>
<feature type="domain" description="Helicase ATP-binding" evidence="4">
    <location>
        <begin position="113"/>
        <end position="265"/>
    </location>
</feature>
<dbReference type="KEGG" id="lji:ELX58_06850"/>
<dbReference type="GO" id="GO:0006310">
    <property type="term" value="P:DNA recombination"/>
    <property type="evidence" value="ECO:0007669"/>
    <property type="project" value="TreeGrafter"/>
</dbReference>
<dbReference type="GO" id="GO:0043138">
    <property type="term" value="F:3'-5' DNA helicase activity"/>
    <property type="evidence" value="ECO:0007669"/>
    <property type="project" value="TreeGrafter"/>
</dbReference>
<evidence type="ECO:0000313" key="6">
    <source>
        <dbReference type="EMBL" id="QBP18817.1"/>
    </source>
</evidence>
<dbReference type="Gene3D" id="3.40.50.300">
    <property type="entry name" value="P-loop containing nucleotide triphosphate hydrolases"/>
    <property type="match status" value="2"/>
</dbReference>
<organism evidence="6 7">
    <name type="scientific">Acetilactobacillus jinshanensis</name>
    <dbReference type="NCBI Taxonomy" id="1720083"/>
    <lineage>
        <taxon>Bacteria</taxon>
        <taxon>Bacillati</taxon>
        <taxon>Bacillota</taxon>
        <taxon>Bacilli</taxon>
        <taxon>Lactobacillales</taxon>
        <taxon>Lactobacillaceae</taxon>
        <taxon>Acetilactobacillus</taxon>
    </lineage>
</organism>
<dbReference type="PROSITE" id="PS51194">
    <property type="entry name" value="HELICASE_CTER"/>
    <property type="match status" value="1"/>
</dbReference>
<dbReference type="PANTHER" id="PTHR30580:SF1">
    <property type="entry name" value="COMF OPERON PROTEIN 1"/>
    <property type="match status" value="1"/>
</dbReference>
<evidence type="ECO:0000256" key="2">
    <source>
        <dbReference type="ARBA" id="ARBA00022840"/>
    </source>
</evidence>
<dbReference type="GO" id="GO:0006270">
    <property type="term" value="P:DNA replication initiation"/>
    <property type="evidence" value="ECO:0007669"/>
    <property type="project" value="TreeGrafter"/>
</dbReference>
<keyword evidence="2" id="KW-0067">ATP-binding</keyword>
<dbReference type="InterPro" id="IPR006935">
    <property type="entry name" value="Helicase/UvrB_N"/>
</dbReference>
<dbReference type="GO" id="GO:0016787">
    <property type="term" value="F:hydrolase activity"/>
    <property type="evidence" value="ECO:0007669"/>
    <property type="project" value="InterPro"/>
</dbReference>
<dbReference type="GO" id="GO:0003677">
    <property type="term" value="F:DNA binding"/>
    <property type="evidence" value="ECO:0007669"/>
    <property type="project" value="UniProtKB-KW"/>
</dbReference>
<dbReference type="PROSITE" id="PS51192">
    <property type="entry name" value="HELICASE_ATP_BIND_1"/>
    <property type="match status" value="1"/>
</dbReference>
<dbReference type="Pfam" id="PF04851">
    <property type="entry name" value="ResIII"/>
    <property type="match status" value="1"/>
</dbReference>
<dbReference type="Pfam" id="PF06827">
    <property type="entry name" value="zf-FPG_IleRS"/>
    <property type="match status" value="1"/>
</dbReference>
<protein>
    <recommendedName>
        <fullName evidence="8">DEAD/DEAH box helicase</fullName>
    </recommendedName>
</protein>
<keyword evidence="7" id="KW-1185">Reference proteome</keyword>
<dbReference type="InterPro" id="IPR010663">
    <property type="entry name" value="Znf_FPG/IleRS"/>
</dbReference>
<dbReference type="Pfam" id="PF00271">
    <property type="entry name" value="Helicase_C"/>
    <property type="match status" value="1"/>
</dbReference>
<keyword evidence="3" id="KW-0238">DNA-binding</keyword>
<dbReference type="InterPro" id="IPR027417">
    <property type="entry name" value="P-loop_NTPase"/>
</dbReference>
<evidence type="ECO:0000259" key="4">
    <source>
        <dbReference type="PROSITE" id="PS51192"/>
    </source>
</evidence>
<dbReference type="GO" id="GO:0005524">
    <property type="term" value="F:ATP binding"/>
    <property type="evidence" value="ECO:0007669"/>
    <property type="project" value="UniProtKB-KW"/>
</dbReference>
<sequence>MLITKLSDLYGRQINQCDVSSELLQSKSIISRSAIKRVKHQVICQRCGSRIPKNAELPNDNYYCPTCINLGRMTTLNPLCSVKEPNCFHVTKDPMSWQGQLTREQARCSREIINGYRQHKSRLLWAVTGAGKTEMLFLGLRWALSKNYRVGIASPRVDVCLELYPRIQAAFDHTSLVLLHGRSKQKYRYTQLVICTTHQLLRFYHAFDILIVDEVDAFPFANNVPLTFAVRHAVKSTGCRLYLTATPNRQLRRQVNNHQLAVSYLPLRFHRHLLPEIKCYLTFRWRAKLAKKQLPKILINLIKNKLDRKIRFLLFVPHVRDLKPISKILAQFFNHQLWTTVYSQDPDRLAKVKLMRQRKLQFLITTTILERGVTFPGIDVIILGADDTVFSTSSLVQIAGRVGRKRDRPNGDVDYLIHSYTKRVVSAQQQIKHLNYLGAKLL</sequence>
<proteinExistence type="predicted"/>
<dbReference type="InterPro" id="IPR001650">
    <property type="entry name" value="Helicase_C-like"/>
</dbReference>
<evidence type="ECO:0000313" key="7">
    <source>
        <dbReference type="Proteomes" id="UP000294321"/>
    </source>
</evidence>
<reference evidence="7" key="1">
    <citation type="submission" date="2018-12" db="EMBL/GenBank/DDBJ databases">
        <title>A new species of lactobacillus.</title>
        <authorList>
            <person name="Jian Y."/>
            <person name="Xin L."/>
            <person name="Hong Z.J."/>
            <person name="Ming L.Z."/>
            <person name="Hong X.Z."/>
        </authorList>
    </citation>
    <scope>NUCLEOTIDE SEQUENCE [LARGE SCALE GENOMIC DNA]</scope>
    <source>
        <strain evidence="7">HSLZ-75</strain>
    </source>
</reference>
<dbReference type="PANTHER" id="PTHR30580">
    <property type="entry name" value="PRIMOSOMAL PROTEIN N"/>
    <property type="match status" value="1"/>
</dbReference>